<protein>
    <submittedName>
        <fullName evidence="2">Uncharacterized protein</fullName>
    </submittedName>
</protein>
<reference evidence="2" key="1">
    <citation type="submission" date="2023-05" db="EMBL/GenBank/DDBJ databases">
        <title>Nepenthes gracilis genome sequencing.</title>
        <authorList>
            <person name="Fukushima K."/>
        </authorList>
    </citation>
    <scope>NUCLEOTIDE SEQUENCE</scope>
    <source>
        <strain evidence="2">SING2019-196</strain>
    </source>
</reference>
<accession>A0AAD3T1Q9</accession>
<dbReference type="AlphaFoldDB" id="A0AAD3T1Q9"/>
<feature type="compositionally biased region" description="Polar residues" evidence="1">
    <location>
        <begin position="117"/>
        <end position="126"/>
    </location>
</feature>
<name>A0AAD3T1Q9_NEPGR</name>
<feature type="region of interest" description="Disordered" evidence="1">
    <location>
        <begin position="116"/>
        <end position="226"/>
    </location>
</feature>
<feature type="compositionally biased region" description="Basic and acidic residues" evidence="1">
    <location>
        <begin position="135"/>
        <end position="149"/>
    </location>
</feature>
<evidence type="ECO:0000313" key="3">
    <source>
        <dbReference type="Proteomes" id="UP001279734"/>
    </source>
</evidence>
<gene>
    <name evidence="2" type="ORF">Nepgr_023047</name>
</gene>
<feature type="compositionally biased region" description="Polar residues" evidence="1">
    <location>
        <begin position="206"/>
        <end position="216"/>
    </location>
</feature>
<comment type="caution">
    <text evidence="2">The sequence shown here is derived from an EMBL/GenBank/DDBJ whole genome shotgun (WGS) entry which is preliminary data.</text>
</comment>
<feature type="region of interest" description="Disordered" evidence="1">
    <location>
        <begin position="1"/>
        <end position="92"/>
    </location>
</feature>
<organism evidence="2 3">
    <name type="scientific">Nepenthes gracilis</name>
    <name type="common">Slender pitcher plant</name>
    <dbReference type="NCBI Taxonomy" id="150966"/>
    <lineage>
        <taxon>Eukaryota</taxon>
        <taxon>Viridiplantae</taxon>
        <taxon>Streptophyta</taxon>
        <taxon>Embryophyta</taxon>
        <taxon>Tracheophyta</taxon>
        <taxon>Spermatophyta</taxon>
        <taxon>Magnoliopsida</taxon>
        <taxon>eudicotyledons</taxon>
        <taxon>Gunneridae</taxon>
        <taxon>Pentapetalae</taxon>
        <taxon>Caryophyllales</taxon>
        <taxon>Nepenthaceae</taxon>
        <taxon>Nepenthes</taxon>
    </lineage>
</organism>
<feature type="compositionally biased region" description="Polar residues" evidence="1">
    <location>
        <begin position="153"/>
        <end position="195"/>
    </location>
</feature>
<feature type="compositionally biased region" description="Low complexity" evidence="1">
    <location>
        <begin position="59"/>
        <end position="71"/>
    </location>
</feature>
<evidence type="ECO:0000313" key="2">
    <source>
        <dbReference type="EMBL" id="GMH21205.1"/>
    </source>
</evidence>
<proteinExistence type="predicted"/>
<evidence type="ECO:0000256" key="1">
    <source>
        <dbReference type="SAM" id="MobiDB-lite"/>
    </source>
</evidence>
<dbReference type="EMBL" id="BSYO01000023">
    <property type="protein sequence ID" value="GMH21205.1"/>
    <property type="molecule type" value="Genomic_DNA"/>
</dbReference>
<feature type="compositionally biased region" description="Basic and acidic residues" evidence="1">
    <location>
        <begin position="217"/>
        <end position="226"/>
    </location>
</feature>
<keyword evidence="3" id="KW-1185">Reference proteome</keyword>
<feature type="compositionally biased region" description="Polar residues" evidence="1">
    <location>
        <begin position="1"/>
        <end position="21"/>
    </location>
</feature>
<dbReference type="Proteomes" id="UP001279734">
    <property type="component" value="Unassembled WGS sequence"/>
</dbReference>
<sequence>MKPWLQGSTKPKQSTSKSLWTSHMAAVQQHKKATGGYLVPNHQHPRCESEPKSKLQRQTAATPSATPITASCGQLKHASKPAPAYSTHGRHHHQQDCNCSQFILCLPKTAIPPASNFRGNNTSSGTHHSKKHIQHIHETKRQHPPDKPKAAITAQSNQPHIHQPRSNFPKPQQGTDSAHSQSSHPTQIAAPTQESFRTRPGPTYGYDSQQSQSSKCNSDRTASEST</sequence>